<evidence type="ECO:0000256" key="9">
    <source>
        <dbReference type="ARBA" id="ARBA00023136"/>
    </source>
</evidence>
<accession>A0A899G6W9</accession>
<dbReference type="GO" id="GO:0005198">
    <property type="term" value="F:structural molecule activity"/>
    <property type="evidence" value="ECO:0007669"/>
    <property type="project" value="UniProtKB-UniRule"/>
</dbReference>
<sequence>MDTETDLFQARNLFYQGCFNLLLEKDLEENETVRILKGRARRMLGKGNEILWELKNETTPESLALRAWILYEEGDKEQGVSEIRSCISTSPKNTAVQILGGHVLYREEQYNEALQLLKGHSDNVEAVALMVQIFLKENKLKEAQEELEIARTMAPDDVLIQLSEAWTDLYKGGQAALNSFYIYEELAQAIPTSLTLTGQAVAELQLGRLEDAEETLAQVLELAPHDGDALANAIVTATLLGKDTSVYKELLTLHHPSHEWVTSMMRQSALFDELCESVQDI</sequence>
<evidence type="ECO:0000256" key="3">
    <source>
        <dbReference type="ARBA" id="ARBA00008827"/>
    </source>
</evidence>
<keyword evidence="7 11" id="KW-0653">Protein transport</keyword>
<evidence type="ECO:0000256" key="4">
    <source>
        <dbReference type="ARBA" id="ARBA00022448"/>
    </source>
</evidence>
<reference evidence="12" key="1">
    <citation type="submission" date="2020-06" db="EMBL/GenBank/DDBJ databases">
        <title>Genomes of multiple members of Pneumocystis genus reveal paths to human pathogen Pneumocystis jirovecii.</title>
        <authorList>
            <person name="Cisse O.H."/>
            <person name="Ma L."/>
            <person name="Dekker J."/>
            <person name="Khil P."/>
            <person name="Jo J."/>
            <person name="Brenchley J."/>
            <person name="Blair R."/>
            <person name="Pahar B."/>
            <person name="Chabe M."/>
            <person name="Van Rompay K.A."/>
            <person name="Keesler R."/>
            <person name="Sukura A."/>
            <person name="Hirsch V."/>
            <person name="Kutty G."/>
            <person name="Liu Y."/>
            <person name="Peng L."/>
            <person name="Chen J."/>
            <person name="Song J."/>
            <person name="Weissenbacher-Lang C."/>
            <person name="Xu J."/>
            <person name="Upham N.S."/>
            <person name="Stajich J.E."/>
            <person name="Cuomo C.A."/>
            <person name="Cushion M.T."/>
            <person name="Kovacs J.A."/>
        </authorList>
    </citation>
    <scope>NUCLEOTIDE SEQUENCE</scope>
    <source>
        <strain evidence="12">2A</strain>
    </source>
</reference>
<dbReference type="InterPro" id="IPR019734">
    <property type="entry name" value="TPR_rpt"/>
</dbReference>
<dbReference type="Gene3D" id="1.25.40.10">
    <property type="entry name" value="Tetratricopeptide repeat domain"/>
    <property type="match status" value="1"/>
</dbReference>
<keyword evidence="13" id="KW-1185">Reference proteome</keyword>
<evidence type="ECO:0000256" key="1">
    <source>
        <dbReference type="ARBA" id="ARBA00004255"/>
    </source>
</evidence>
<evidence type="ECO:0000256" key="10">
    <source>
        <dbReference type="ARBA" id="ARBA00023329"/>
    </source>
</evidence>
<evidence type="ECO:0000256" key="11">
    <source>
        <dbReference type="PIRNR" id="PIRNR016478"/>
    </source>
</evidence>
<dbReference type="PANTHER" id="PTHR10805:SF0">
    <property type="entry name" value="COATOMER SUBUNIT EPSILON"/>
    <property type="match status" value="1"/>
</dbReference>
<dbReference type="Pfam" id="PF04733">
    <property type="entry name" value="Coatomer_E"/>
    <property type="match status" value="1"/>
</dbReference>
<dbReference type="SUPFAM" id="SSF48452">
    <property type="entry name" value="TPR-like"/>
    <property type="match status" value="1"/>
</dbReference>
<keyword evidence="5 11" id="KW-0963">Cytoplasm</keyword>
<keyword evidence="10 11" id="KW-0968">Cytoplasmic vesicle</keyword>
<evidence type="ECO:0000313" key="12">
    <source>
        <dbReference type="EMBL" id="QSL64317.1"/>
    </source>
</evidence>
<dbReference type="GO" id="GO:0000139">
    <property type="term" value="C:Golgi membrane"/>
    <property type="evidence" value="ECO:0007669"/>
    <property type="project" value="UniProtKB-SubCell"/>
</dbReference>
<evidence type="ECO:0000256" key="5">
    <source>
        <dbReference type="ARBA" id="ARBA00022490"/>
    </source>
</evidence>
<comment type="function">
    <text evidence="11">The coatomer is a cytosolic protein complex that binds to dilysine motifs and reversibly associates with Golgi non-clathrin-coated vesicles, which further mediate biosynthetic protein transport from the ER, via the Golgi up to the trans Golgi network. The coatomer complex is required for budding from Golgi membranes, and is essential for the retrograde Golgi-to-ER transport of dilysine-tagged proteins.</text>
</comment>
<dbReference type="SMART" id="SM00028">
    <property type="entry name" value="TPR"/>
    <property type="match status" value="3"/>
</dbReference>
<evidence type="ECO:0000256" key="6">
    <source>
        <dbReference type="ARBA" id="ARBA00022892"/>
    </source>
</evidence>
<dbReference type="AlphaFoldDB" id="A0A899G6W9"/>
<keyword evidence="4 11" id="KW-0813">Transport</keyword>
<proteinExistence type="inferred from homology"/>
<dbReference type="GO" id="GO:0006891">
    <property type="term" value="P:intra-Golgi vesicle-mediated transport"/>
    <property type="evidence" value="ECO:0007669"/>
    <property type="project" value="TreeGrafter"/>
</dbReference>
<dbReference type="PIRSF" id="PIRSF016478">
    <property type="entry name" value="Coatomer_esu"/>
    <property type="match status" value="1"/>
</dbReference>
<protein>
    <recommendedName>
        <fullName evidence="11">Coatomer subunit epsilon</fullName>
    </recommendedName>
</protein>
<evidence type="ECO:0000256" key="2">
    <source>
        <dbReference type="ARBA" id="ARBA00004347"/>
    </source>
</evidence>
<comment type="similarity">
    <text evidence="3 11">Belongs to the COPE family.</text>
</comment>
<dbReference type="GO" id="GO:0030126">
    <property type="term" value="C:COPI vesicle coat"/>
    <property type="evidence" value="ECO:0007669"/>
    <property type="project" value="TreeGrafter"/>
</dbReference>
<evidence type="ECO:0000256" key="8">
    <source>
        <dbReference type="ARBA" id="ARBA00023034"/>
    </source>
</evidence>
<keyword evidence="8 11" id="KW-0333">Golgi apparatus</keyword>
<gene>
    <name evidence="12" type="ORF">MERGE_001617</name>
</gene>
<dbReference type="InterPro" id="IPR011990">
    <property type="entry name" value="TPR-like_helical_dom_sf"/>
</dbReference>
<organism evidence="12 13">
    <name type="scientific">Pneumocystis wakefieldiae</name>
    <dbReference type="NCBI Taxonomy" id="38082"/>
    <lineage>
        <taxon>Eukaryota</taxon>
        <taxon>Fungi</taxon>
        <taxon>Dikarya</taxon>
        <taxon>Ascomycota</taxon>
        <taxon>Taphrinomycotina</taxon>
        <taxon>Pneumocystomycetes</taxon>
        <taxon>Pneumocystaceae</taxon>
        <taxon>Pneumocystis</taxon>
    </lineage>
</organism>
<dbReference type="EMBL" id="CP054533">
    <property type="protein sequence ID" value="QSL64317.1"/>
    <property type="molecule type" value="Genomic_DNA"/>
</dbReference>
<dbReference type="InterPro" id="IPR006822">
    <property type="entry name" value="Coatomer_esu"/>
</dbReference>
<keyword evidence="9 11" id="KW-0472">Membrane</keyword>
<evidence type="ECO:0000256" key="7">
    <source>
        <dbReference type="ARBA" id="ARBA00022927"/>
    </source>
</evidence>
<dbReference type="Proteomes" id="UP000663699">
    <property type="component" value="Chromosome 2"/>
</dbReference>
<dbReference type="PANTHER" id="PTHR10805">
    <property type="entry name" value="COATOMER SUBUNIT EPSILON"/>
    <property type="match status" value="1"/>
</dbReference>
<comment type="subcellular location">
    <subcellularLocation>
        <location evidence="2">Cytoplasmic vesicle</location>
        <location evidence="2">COPI-coated vesicle membrane</location>
        <topology evidence="2">Peripheral membrane protein</topology>
        <orientation evidence="2">Cytoplasmic side</orientation>
    </subcellularLocation>
    <subcellularLocation>
        <location evidence="1">Golgi apparatus membrane</location>
        <topology evidence="1">Peripheral membrane protein</topology>
        <orientation evidence="1">Cytoplasmic side</orientation>
    </subcellularLocation>
</comment>
<keyword evidence="6 11" id="KW-0931">ER-Golgi transport</keyword>
<dbReference type="GO" id="GO:0006890">
    <property type="term" value="P:retrograde vesicle-mediated transport, Golgi to endoplasmic reticulum"/>
    <property type="evidence" value="ECO:0007669"/>
    <property type="project" value="UniProtKB-UniRule"/>
</dbReference>
<dbReference type="GO" id="GO:0006888">
    <property type="term" value="P:endoplasmic reticulum to Golgi vesicle-mediated transport"/>
    <property type="evidence" value="ECO:0007669"/>
    <property type="project" value="TreeGrafter"/>
</dbReference>
<evidence type="ECO:0000313" key="13">
    <source>
        <dbReference type="Proteomes" id="UP000663699"/>
    </source>
</evidence>
<dbReference type="GO" id="GO:0015031">
    <property type="term" value="P:protein transport"/>
    <property type="evidence" value="ECO:0007669"/>
    <property type="project" value="UniProtKB-UniRule"/>
</dbReference>
<name>A0A899G6W9_9ASCO</name>
<dbReference type="OrthoDB" id="310217at2759"/>